<keyword evidence="2" id="KW-1185">Reference proteome</keyword>
<reference evidence="1 2" key="1">
    <citation type="submission" date="2020-03" db="EMBL/GenBank/DDBJ databases">
        <title>Whole genome shotgun sequence of Phytohabitans suffuscus NBRC 105367.</title>
        <authorList>
            <person name="Komaki H."/>
            <person name="Tamura T."/>
        </authorList>
    </citation>
    <scope>NUCLEOTIDE SEQUENCE [LARGE SCALE GENOMIC DNA]</scope>
    <source>
        <strain evidence="1 2">NBRC 105367</strain>
    </source>
</reference>
<proteinExistence type="predicted"/>
<dbReference type="KEGG" id="psuu:Psuf_042110"/>
<name>A0A6F8YLR0_9ACTN</name>
<dbReference type="InterPro" id="IPR023214">
    <property type="entry name" value="HAD_sf"/>
</dbReference>
<gene>
    <name evidence="1" type="ORF">Psuf_042110</name>
</gene>
<reference evidence="1 2" key="2">
    <citation type="submission" date="2020-03" db="EMBL/GenBank/DDBJ databases">
        <authorList>
            <person name="Ichikawa N."/>
            <person name="Kimura A."/>
            <person name="Kitahashi Y."/>
            <person name="Uohara A."/>
        </authorList>
    </citation>
    <scope>NUCLEOTIDE SEQUENCE [LARGE SCALE GENOMIC DNA]</scope>
    <source>
        <strain evidence="1 2">NBRC 105367</strain>
    </source>
</reference>
<sequence length="188" mass="21333">MKLFVWDLHGVLEQGNDRVAIDISNEVLKRFGHRERFTYRDGATLYGRKWYEYFEWLLPDASRDYCVSLQDASFDLSERDVEFQRRWLAPAMHAWDVLAAISLAHSQVLISNTRPANLEMFVKMLGLEQFFIPDKTALAVDGHGPEGGRTKQDTLRDYLSQGPGAGYSEIVVIGDSPSDMMLTEVAGV</sequence>
<dbReference type="InterPro" id="IPR036412">
    <property type="entry name" value="HAD-like_sf"/>
</dbReference>
<dbReference type="SUPFAM" id="SSF56784">
    <property type="entry name" value="HAD-like"/>
    <property type="match status" value="1"/>
</dbReference>
<evidence type="ECO:0000313" key="2">
    <source>
        <dbReference type="Proteomes" id="UP000503011"/>
    </source>
</evidence>
<evidence type="ECO:0008006" key="3">
    <source>
        <dbReference type="Google" id="ProtNLM"/>
    </source>
</evidence>
<dbReference type="AlphaFoldDB" id="A0A6F8YLR0"/>
<organism evidence="1 2">
    <name type="scientific">Phytohabitans suffuscus</name>
    <dbReference type="NCBI Taxonomy" id="624315"/>
    <lineage>
        <taxon>Bacteria</taxon>
        <taxon>Bacillati</taxon>
        <taxon>Actinomycetota</taxon>
        <taxon>Actinomycetes</taxon>
        <taxon>Micromonosporales</taxon>
        <taxon>Micromonosporaceae</taxon>
    </lineage>
</organism>
<dbReference type="Proteomes" id="UP000503011">
    <property type="component" value="Chromosome"/>
</dbReference>
<dbReference type="Gene3D" id="3.40.50.1000">
    <property type="entry name" value="HAD superfamily/HAD-like"/>
    <property type="match status" value="1"/>
</dbReference>
<dbReference type="Pfam" id="PF12710">
    <property type="entry name" value="HAD"/>
    <property type="match status" value="1"/>
</dbReference>
<evidence type="ECO:0000313" key="1">
    <source>
        <dbReference type="EMBL" id="BCB86898.1"/>
    </source>
</evidence>
<dbReference type="RefSeq" id="WP_173158569.1">
    <property type="nucleotide sequence ID" value="NZ_AP022871.1"/>
</dbReference>
<protein>
    <recommendedName>
        <fullName evidence="3">Haloacid dehalogenase</fullName>
    </recommendedName>
</protein>
<accession>A0A6F8YLR0</accession>
<dbReference type="EMBL" id="AP022871">
    <property type="protein sequence ID" value="BCB86898.1"/>
    <property type="molecule type" value="Genomic_DNA"/>
</dbReference>